<protein>
    <submittedName>
        <fullName evidence="1">Uncharacterized protein</fullName>
    </submittedName>
</protein>
<dbReference type="RefSeq" id="WP_185661982.1">
    <property type="nucleotide sequence ID" value="NZ_CAWPOO010000013.1"/>
</dbReference>
<keyword evidence="2" id="KW-1185">Reference proteome</keyword>
<proteinExistence type="predicted"/>
<accession>A0A7X1BBR3</accession>
<evidence type="ECO:0000313" key="1">
    <source>
        <dbReference type="EMBL" id="MBC2608128.1"/>
    </source>
</evidence>
<comment type="caution">
    <text evidence="1">The sequence shown here is derived from an EMBL/GenBank/DDBJ whole genome shotgun (WGS) entry which is preliminary data.</text>
</comment>
<reference evidence="1 2" key="1">
    <citation type="submission" date="2020-07" db="EMBL/GenBank/DDBJ databases">
        <authorList>
            <person name="Feng X."/>
        </authorList>
    </citation>
    <scope>NUCLEOTIDE SEQUENCE [LARGE SCALE GENOMIC DNA]</scope>
    <source>
        <strain evidence="1 2">JCM23202</strain>
    </source>
</reference>
<name>A0A7X1BBR3_9BACT</name>
<dbReference type="AlphaFoldDB" id="A0A7X1BBR3"/>
<dbReference type="EMBL" id="JACHVC010000013">
    <property type="protein sequence ID" value="MBC2608128.1"/>
    <property type="molecule type" value="Genomic_DNA"/>
</dbReference>
<sequence length="190" mass="19813">MLMRARNLGRGTKPRRRPPLRVVDLASRLFSSVWSSVRQESYSIPISGGSSFFRIRAVGHGSSTLVYSAYASFGTAPEPGSETLSGEVHSNGYFSESTQVEVPAGMTASGTVKANTSQTGPEYAYAAAIVGGPGVDENVSSGSGSGLSGFQSKSFSGGTSGTYTLVVIYNAYSANGGAPYAWAEVVLNWQ</sequence>
<gene>
    <name evidence="1" type="ORF">H5P27_18885</name>
</gene>
<dbReference type="Proteomes" id="UP000526501">
    <property type="component" value="Unassembled WGS sequence"/>
</dbReference>
<evidence type="ECO:0000313" key="2">
    <source>
        <dbReference type="Proteomes" id="UP000526501"/>
    </source>
</evidence>
<organism evidence="1 2">
    <name type="scientific">Pelagicoccus albus</name>
    <dbReference type="NCBI Taxonomy" id="415222"/>
    <lineage>
        <taxon>Bacteria</taxon>
        <taxon>Pseudomonadati</taxon>
        <taxon>Verrucomicrobiota</taxon>
        <taxon>Opitutia</taxon>
        <taxon>Puniceicoccales</taxon>
        <taxon>Pelagicoccaceae</taxon>
        <taxon>Pelagicoccus</taxon>
    </lineage>
</organism>